<dbReference type="Proteomes" id="UP000007431">
    <property type="component" value="Unassembled WGS sequence"/>
</dbReference>
<feature type="compositionally biased region" description="Basic and acidic residues" evidence="1">
    <location>
        <begin position="1140"/>
        <end position="1151"/>
    </location>
</feature>
<dbReference type="EMBL" id="GL377318">
    <property type="protein sequence ID" value="EFI91240.1"/>
    <property type="molecule type" value="Genomic_DNA"/>
</dbReference>
<dbReference type="VEuPathDB" id="FungiDB:SCHCODRAFT_02673869"/>
<feature type="region of interest" description="Disordered" evidence="1">
    <location>
        <begin position="1213"/>
        <end position="1245"/>
    </location>
</feature>
<feature type="region of interest" description="Disordered" evidence="1">
    <location>
        <begin position="658"/>
        <end position="689"/>
    </location>
</feature>
<feature type="compositionally biased region" description="Basic and acidic residues" evidence="1">
    <location>
        <begin position="908"/>
        <end position="921"/>
    </location>
</feature>
<feature type="transmembrane region" description="Helical" evidence="2">
    <location>
        <begin position="142"/>
        <end position="162"/>
    </location>
</feature>
<protein>
    <recommendedName>
        <fullName evidence="5">Transmembrane protein</fullName>
    </recommendedName>
</protein>
<feature type="region of interest" description="Disordered" evidence="1">
    <location>
        <begin position="895"/>
        <end position="1151"/>
    </location>
</feature>
<evidence type="ECO:0008006" key="5">
    <source>
        <dbReference type="Google" id="ProtNLM"/>
    </source>
</evidence>
<gene>
    <name evidence="3" type="ORF">SCHCODRAFT_238701</name>
</gene>
<feature type="compositionally biased region" description="Acidic residues" evidence="1">
    <location>
        <begin position="1225"/>
        <end position="1238"/>
    </location>
</feature>
<dbReference type="HOGENOM" id="CLU_263165_0_0_1"/>
<keyword evidence="2" id="KW-1133">Transmembrane helix</keyword>
<keyword evidence="4" id="KW-1185">Reference proteome</keyword>
<evidence type="ECO:0000256" key="1">
    <source>
        <dbReference type="SAM" id="MobiDB-lite"/>
    </source>
</evidence>
<dbReference type="InParanoid" id="D8QLD4"/>
<evidence type="ECO:0000256" key="2">
    <source>
        <dbReference type="SAM" id="Phobius"/>
    </source>
</evidence>
<feature type="compositionally biased region" description="Basic and acidic residues" evidence="1">
    <location>
        <begin position="1121"/>
        <end position="1132"/>
    </location>
</feature>
<reference evidence="3 4" key="1">
    <citation type="journal article" date="2010" name="Nat. Biotechnol.">
        <title>Genome sequence of the model mushroom Schizophyllum commune.</title>
        <authorList>
            <person name="Ohm R.A."/>
            <person name="de Jong J.F."/>
            <person name="Lugones L.G."/>
            <person name="Aerts A."/>
            <person name="Kothe E."/>
            <person name="Stajich J.E."/>
            <person name="de Vries R.P."/>
            <person name="Record E."/>
            <person name="Levasseur A."/>
            <person name="Baker S.E."/>
            <person name="Bartholomew K.A."/>
            <person name="Coutinho P.M."/>
            <person name="Erdmann S."/>
            <person name="Fowler T.J."/>
            <person name="Gathman A.C."/>
            <person name="Lombard V."/>
            <person name="Henrissat B."/>
            <person name="Knabe N."/>
            <person name="Kuees U."/>
            <person name="Lilly W.W."/>
            <person name="Lindquist E."/>
            <person name="Lucas S."/>
            <person name="Magnuson J.K."/>
            <person name="Piumi F."/>
            <person name="Raudaskoski M."/>
            <person name="Salamov A."/>
            <person name="Schmutz J."/>
            <person name="Schwarze F.W.M.R."/>
            <person name="vanKuyk P.A."/>
            <person name="Horton J.S."/>
            <person name="Grigoriev I.V."/>
            <person name="Woesten H.A.B."/>
        </authorList>
    </citation>
    <scope>NUCLEOTIDE SEQUENCE [LARGE SCALE GENOMIC DNA]</scope>
    <source>
        <strain evidence="4">H4-8 / FGSC 9210</strain>
    </source>
</reference>
<feature type="compositionally biased region" description="Polar residues" evidence="1">
    <location>
        <begin position="1026"/>
        <end position="1038"/>
    </location>
</feature>
<feature type="transmembrane region" description="Helical" evidence="2">
    <location>
        <begin position="28"/>
        <end position="45"/>
    </location>
</feature>
<feature type="compositionally biased region" description="Basic and acidic residues" evidence="1">
    <location>
        <begin position="985"/>
        <end position="994"/>
    </location>
</feature>
<feature type="compositionally biased region" description="Basic and acidic residues" evidence="1">
    <location>
        <begin position="1213"/>
        <end position="1224"/>
    </location>
</feature>
<sequence length="1280" mass="140293">MPEPAFGIEHTGQAGGSSNSCISPRVRFIWRLFLLLSLVAIVYSIPKDVKVAFLTVPNPYTDVCKMYMDRFITAILIFVVNFCLQWVYSLPLRLAACGILYIVLLRTERCVVRLLSPLVNGVLSLTTFHLKMVPGKPYKPRLLDYMAFNPLLAFFAACHAGFWLGEGWLPYQTLAIAVTVIYMLYTNMPASPPFSPLRTWLTGFVCLVFAAYRAGLQAALTFDLPPLFKHEEIVIVWSRYPLIFVYPKDDEVLVVIDFVLSLRTLALIVGVVLAFAAAYRFMVTEFVVPAVVSCARLVRQKMRSKEEKTMFATCMAITPRKAMELQVEHQVEQKQGTDIVRSLSIYPSPIGPMNQTVVTTDNVEVTLTVYTRPIVYTTTAVYTTPVVYLAPVTYLADVAYTAPVVFKASVMFSEQGRVLFMGPAMQVVPLMVEAPMENANMEAEERVREIAGPVLANNTSTIEVVMRKRKSMDLQPAFATLKMHILLMHLAEFIPESATRASVDPKTAVCDESALNDMTFMVESETSSEVDEDAPAAVEPVTCASAAQVISFMVEDTIHASVEPEGVNTEQAELSIDPPDVVVAPLDVPEAPAGAHADEQVNECTATPALDEMPSAAPVFSEANDAPAEAAAHVEEPTYVEKISLVGPTTVTPIVVEQSSSDDSSVGDGWITSSPTPSSRTSLADDDQPDKELAADDLNEAAAQDHDSREGAAVAITYARSKISDFDRVKERLRELKSEAETATRKPLAVRPTIKAGFLGHLTSAVARPPATQSSPRRFTAAEKGKGRAQEIPEDPFMEESLADQHTEEHVAEDYPAQDDSLANSVAGLPSIDFGDAPADWADDTEAFYFNQDDTAPVTTVSTTTTTTMTTVLLPWVDVSGSPRRLLANDLQRLPGVFSSGNTVPVHENWRSPRQPTREHQGPSSYGHNETRHGGGPSTPRRPARHPRQAKDRATRSAGMRPHKAGSAEGAADGDWKCAQQQTLRQRDRRRDDPESSSGPSTSTSRHAPHTPPPARRFEREDRAGGSSNRDITSTSRAGPSGLHGLPPRPAWIDNDQRPDRRAPRNYTLQDRTDDELHSGFGGMRSDALDHEASRSGPSSSSPRYPPRHGHQNGTPNPHHGPRDDQARRQPRQDGAPSHAEPDEARPFDESMIRAQRFESDPHRREFDYRVCFLPHCPLAFCRPVMSATVRASIVPKSSSSFPRTQDWERAHALGEGMRTRRSVEDEDDIDSSDEDTTDGLAGTPAVRAADAVSRVAATDGEMSRYLAGAGLDGAEGLGR</sequence>
<evidence type="ECO:0000313" key="4">
    <source>
        <dbReference type="Proteomes" id="UP000007431"/>
    </source>
</evidence>
<feature type="transmembrane region" description="Helical" evidence="2">
    <location>
        <begin position="75"/>
        <end position="105"/>
    </location>
</feature>
<keyword evidence="2" id="KW-0812">Transmembrane</keyword>
<feature type="transmembrane region" description="Helical" evidence="2">
    <location>
        <begin position="197"/>
        <end position="215"/>
    </location>
</feature>
<accession>D8QLD4</accession>
<feature type="transmembrane region" description="Helical" evidence="2">
    <location>
        <begin position="168"/>
        <end position="185"/>
    </location>
</feature>
<dbReference type="AlphaFoldDB" id="D8QLD4"/>
<name>D8QLD4_SCHCM</name>
<feature type="compositionally biased region" description="Low complexity" evidence="1">
    <location>
        <begin position="996"/>
        <end position="1006"/>
    </location>
</feature>
<keyword evidence="2" id="KW-0472">Membrane</keyword>
<feature type="compositionally biased region" description="Basic and acidic residues" evidence="1">
    <location>
        <begin position="780"/>
        <end position="791"/>
    </location>
</feature>
<organism evidence="4">
    <name type="scientific">Schizophyllum commune (strain H4-8 / FGSC 9210)</name>
    <name type="common">Split gill fungus</name>
    <dbReference type="NCBI Taxonomy" id="578458"/>
    <lineage>
        <taxon>Eukaryota</taxon>
        <taxon>Fungi</taxon>
        <taxon>Dikarya</taxon>
        <taxon>Basidiomycota</taxon>
        <taxon>Agaricomycotina</taxon>
        <taxon>Agaricomycetes</taxon>
        <taxon>Agaricomycetidae</taxon>
        <taxon>Agaricales</taxon>
        <taxon>Schizophyllaceae</taxon>
        <taxon>Schizophyllum</taxon>
    </lineage>
</organism>
<feature type="region of interest" description="Disordered" evidence="1">
    <location>
        <begin position="767"/>
        <end position="792"/>
    </location>
</feature>
<feature type="compositionally biased region" description="Low complexity" evidence="1">
    <location>
        <begin position="672"/>
        <end position="682"/>
    </location>
</feature>
<proteinExistence type="predicted"/>
<evidence type="ECO:0000313" key="3">
    <source>
        <dbReference type="EMBL" id="EFI91240.1"/>
    </source>
</evidence>